<evidence type="ECO:0008006" key="4">
    <source>
        <dbReference type="Google" id="ProtNLM"/>
    </source>
</evidence>
<dbReference type="GeneID" id="94830607"/>
<sequence length="459" mass="53379">MATNKYSFCAPCTFVQGTDTYQCTCSLAITDTTFNIHLVNAFDVSNVVCFELNKYDILQVAQSTCTLISKKHPSVSLVFSDNQSHYRFIYSLGEACAIAPLVRGYYKIMEINLFVPKGEYSFIAPQWDDYFYYLVSQNICTIKPSTVPEKTEFFDLITPHYHKRAIDKFHKYLRTHPKSDIASRPVTLHNLLNWLRKAAPPKIGRLKTLTQRFERQNYSVETGRLLISIEQDSIRTECDDPSWNEDMKNLATSILRADVMHGNVFNQGEFEIAQRAVLLMMETSGIKNDDSQPPSWYVDMSDNDVNDFALTVYQKVVSLFKHFDKDVNVSLSLISEGVFDMFKDVVPEIRIWFMVHKIDLLVHVVDDFSELYARRFRDIWKVWQWILSCQFPENALIAFIGAIIFFSVPVYIENGVTMQKELMDDKFHNLTEMMDIDVLLNFANYLMRKSKYKRARTDM</sequence>
<keyword evidence="1" id="KW-1133">Transmembrane helix</keyword>
<dbReference type="VEuPathDB" id="TrichDB:TRFO_11205"/>
<feature type="transmembrane region" description="Helical" evidence="1">
    <location>
        <begin position="395"/>
        <end position="412"/>
    </location>
</feature>
<dbReference type="EMBL" id="MLAK01001326">
    <property type="protein sequence ID" value="OHS94345.1"/>
    <property type="molecule type" value="Genomic_DNA"/>
</dbReference>
<protein>
    <recommendedName>
        <fullName evidence="4">Rab-GAP TBC domain-containing protein</fullName>
    </recommendedName>
</protein>
<organism evidence="2 3">
    <name type="scientific">Tritrichomonas foetus</name>
    <dbReference type="NCBI Taxonomy" id="1144522"/>
    <lineage>
        <taxon>Eukaryota</taxon>
        <taxon>Metamonada</taxon>
        <taxon>Parabasalia</taxon>
        <taxon>Tritrichomonadida</taxon>
        <taxon>Tritrichomonadidae</taxon>
        <taxon>Tritrichomonas</taxon>
    </lineage>
</organism>
<keyword evidence="1" id="KW-0472">Membrane</keyword>
<keyword evidence="3" id="KW-1185">Reference proteome</keyword>
<reference evidence="2" key="1">
    <citation type="submission" date="2016-10" db="EMBL/GenBank/DDBJ databases">
        <authorList>
            <person name="Benchimol M."/>
            <person name="Almeida L.G."/>
            <person name="Vasconcelos A.T."/>
            <person name="Perreira-Neves A."/>
            <person name="Rosa I.A."/>
            <person name="Tasca T."/>
            <person name="Bogo M.R."/>
            <person name="de Souza W."/>
        </authorList>
    </citation>
    <scope>NUCLEOTIDE SEQUENCE [LARGE SCALE GENOMIC DNA]</scope>
    <source>
        <strain evidence="2">K</strain>
    </source>
</reference>
<dbReference type="AlphaFoldDB" id="A0A1J4J6R8"/>
<accession>A0A1J4J6R8</accession>
<evidence type="ECO:0000313" key="2">
    <source>
        <dbReference type="EMBL" id="OHS94345.1"/>
    </source>
</evidence>
<proteinExistence type="predicted"/>
<name>A0A1J4J6R8_9EUKA</name>
<evidence type="ECO:0000256" key="1">
    <source>
        <dbReference type="SAM" id="Phobius"/>
    </source>
</evidence>
<gene>
    <name evidence="2" type="ORF">TRFO_11205</name>
</gene>
<keyword evidence="1" id="KW-0812">Transmembrane</keyword>
<dbReference type="Proteomes" id="UP000179807">
    <property type="component" value="Unassembled WGS sequence"/>
</dbReference>
<comment type="caution">
    <text evidence="2">The sequence shown here is derived from an EMBL/GenBank/DDBJ whole genome shotgun (WGS) entry which is preliminary data.</text>
</comment>
<evidence type="ECO:0000313" key="3">
    <source>
        <dbReference type="Proteomes" id="UP000179807"/>
    </source>
</evidence>
<dbReference type="RefSeq" id="XP_068347482.1">
    <property type="nucleotide sequence ID" value="XM_068495903.1"/>
</dbReference>